<feature type="domain" description="HAMP" evidence="13">
    <location>
        <begin position="196"/>
        <end position="248"/>
    </location>
</feature>
<evidence type="ECO:0000256" key="4">
    <source>
        <dbReference type="ARBA" id="ARBA00022500"/>
    </source>
</evidence>
<evidence type="ECO:0000256" key="8">
    <source>
        <dbReference type="ARBA" id="ARBA00023136"/>
    </source>
</evidence>
<keyword evidence="9 11" id="KW-0807">Transducer</keyword>
<evidence type="ECO:0000256" key="2">
    <source>
        <dbReference type="ARBA" id="ARBA00022475"/>
    </source>
</evidence>
<dbReference type="SUPFAM" id="SSF47170">
    <property type="entry name" value="Aspartate receptor, ligand-binding domain"/>
    <property type="match status" value="1"/>
</dbReference>
<feature type="domain" description="Methyl-accepting transducer" evidence="12">
    <location>
        <begin position="253"/>
        <end position="482"/>
    </location>
</feature>
<evidence type="ECO:0000259" key="13">
    <source>
        <dbReference type="PROSITE" id="PS50885"/>
    </source>
</evidence>
<dbReference type="EMBL" id="CP014579">
    <property type="protein sequence ID" value="ANB76533.1"/>
    <property type="molecule type" value="Genomic_DNA"/>
</dbReference>
<accession>A0A161I347</accession>
<evidence type="ECO:0000256" key="6">
    <source>
        <dbReference type="ARBA" id="ARBA00022692"/>
    </source>
</evidence>
<sequence length="508" mass="53434">MLLLSVLLLTVGTMGILGMTVSNGVSRDNFVVQLPGAILIGDTQIFMLRQRVALDRAALAKDHESERRLLDLAADVSKRADQAWNLYYSLPKSADEERASADVASRLAKVQQVYRDLAVVLLTPDQGRLIELSNDGFAAYVAFQKSCDNLNETRTRVAQAKFADAQSTFSMFRALTAAALLCGLIAAGVTYLSIRASVGAPLQAALEQCKAIALGDLRHDDMPGAGDEIGSLVNALAEMRLGLVDTVTLVRNGSGAIATAAQQIAAGNISLSARTEEQAASLEETTAGMGELTGTVQSNAENAQKASLLATEAMHSAERGHLTVLRVTETMKEISERSVRMADIIAMIDGIAFQTNILALNAAVEAARAGEQGRGFAVVAGEVRSLAQRSASAAKDVKELIQASVELVETGASLVSEAGRNMTAISSDVQRVTGIVAEISDASTAQSGGIQEIAGAMSQMDTVTQQNAALVEQVAAAAQSLEDQTQHLWLSVKSFQLPPDGSVKHVAA</sequence>
<dbReference type="GO" id="GO:0004888">
    <property type="term" value="F:transmembrane signaling receptor activity"/>
    <property type="evidence" value="ECO:0007669"/>
    <property type="project" value="InterPro"/>
</dbReference>
<keyword evidence="15" id="KW-1185">Reference proteome</keyword>
<keyword evidence="6" id="KW-0812">Transmembrane</keyword>
<dbReference type="PROSITE" id="PS50111">
    <property type="entry name" value="CHEMOTAXIS_TRANSDUC_2"/>
    <property type="match status" value="1"/>
</dbReference>
<organism evidence="14 15">
    <name type="scientific">Paraburkholderia phytofirmans OLGA172</name>
    <dbReference type="NCBI Taxonomy" id="1417228"/>
    <lineage>
        <taxon>Bacteria</taxon>
        <taxon>Pseudomonadati</taxon>
        <taxon>Pseudomonadota</taxon>
        <taxon>Betaproteobacteria</taxon>
        <taxon>Burkholderiales</taxon>
        <taxon>Burkholderiaceae</taxon>
        <taxon>Paraburkholderia</taxon>
    </lineage>
</organism>
<evidence type="ECO:0000256" key="11">
    <source>
        <dbReference type="PROSITE-ProRule" id="PRU00284"/>
    </source>
</evidence>
<dbReference type="InterPro" id="IPR004089">
    <property type="entry name" value="MCPsignal_dom"/>
</dbReference>
<dbReference type="PROSITE" id="PS50885">
    <property type="entry name" value="HAMP"/>
    <property type="match status" value="1"/>
</dbReference>
<keyword evidence="7" id="KW-1133">Transmembrane helix</keyword>
<name>A0A161I347_9BURK</name>
<dbReference type="STRING" id="1804984.AYM40_30500"/>
<dbReference type="Pfam" id="PF02203">
    <property type="entry name" value="TarH"/>
    <property type="match status" value="1"/>
</dbReference>
<evidence type="ECO:0000313" key="14">
    <source>
        <dbReference type="EMBL" id="ANB76533.1"/>
    </source>
</evidence>
<gene>
    <name evidence="14" type="ORF">AYM40_30500</name>
</gene>
<keyword evidence="4" id="KW-0145">Chemotaxis</keyword>
<dbReference type="GO" id="GO:0005886">
    <property type="term" value="C:plasma membrane"/>
    <property type="evidence" value="ECO:0007669"/>
    <property type="project" value="UniProtKB-SubCell"/>
</dbReference>
<evidence type="ECO:0000256" key="3">
    <source>
        <dbReference type="ARBA" id="ARBA00022481"/>
    </source>
</evidence>
<dbReference type="InterPro" id="IPR004090">
    <property type="entry name" value="Chemotax_Me-accpt_rcpt"/>
</dbReference>
<dbReference type="InterPro" id="IPR003660">
    <property type="entry name" value="HAMP_dom"/>
</dbReference>
<dbReference type="InterPro" id="IPR035440">
    <property type="entry name" value="4HB_MCP_dom_sf"/>
</dbReference>
<dbReference type="InterPro" id="IPR003122">
    <property type="entry name" value="Tar_rcpt_lig-bd"/>
</dbReference>
<dbReference type="AlphaFoldDB" id="A0A161I347"/>
<evidence type="ECO:0000259" key="12">
    <source>
        <dbReference type="PROSITE" id="PS50111"/>
    </source>
</evidence>
<evidence type="ECO:0000256" key="9">
    <source>
        <dbReference type="ARBA" id="ARBA00023224"/>
    </source>
</evidence>
<protein>
    <recommendedName>
        <fullName evidence="16">Chemotaxis protein</fullName>
    </recommendedName>
</protein>
<evidence type="ECO:0000256" key="5">
    <source>
        <dbReference type="ARBA" id="ARBA00022519"/>
    </source>
</evidence>
<keyword evidence="8" id="KW-0472">Membrane</keyword>
<dbReference type="PRINTS" id="PR00260">
    <property type="entry name" value="CHEMTRNSDUCR"/>
</dbReference>
<dbReference type="PANTHER" id="PTHR43531">
    <property type="entry name" value="PROTEIN ICFG"/>
    <property type="match status" value="1"/>
</dbReference>
<dbReference type="GO" id="GO:0006935">
    <property type="term" value="P:chemotaxis"/>
    <property type="evidence" value="ECO:0007669"/>
    <property type="project" value="UniProtKB-KW"/>
</dbReference>
<dbReference type="PANTHER" id="PTHR43531:SF14">
    <property type="entry name" value="METHYL-ACCEPTING CHEMOTAXIS PROTEIN I-RELATED"/>
    <property type="match status" value="1"/>
</dbReference>
<dbReference type="OrthoDB" id="8625681at2"/>
<comment type="subcellular location">
    <subcellularLocation>
        <location evidence="1">Cell inner membrane</location>
        <topology evidence="1">Multi-pass membrane protein</topology>
    </subcellularLocation>
</comment>
<keyword evidence="2" id="KW-1003">Cell membrane</keyword>
<dbReference type="Pfam" id="PF00015">
    <property type="entry name" value="MCPsignal"/>
    <property type="match status" value="1"/>
</dbReference>
<comment type="similarity">
    <text evidence="10">Belongs to the methyl-accepting chemotaxis (MCP) protein family.</text>
</comment>
<evidence type="ECO:0000313" key="15">
    <source>
        <dbReference type="Proteomes" id="UP000076852"/>
    </source>
</evidence>
<dbReference type="CDD" id="cd11386">
    <property type="entry name" value="MCP_signal"/>
    <property type="match status" value="1"/>
</dbReference>
<dbReference type="KEGG" id="buz:AYM40_30500"/>
<evidence type="ECO:0000256" key="1">
    <source>
        <dbReference type="ARBA" id="ARBA00004429"/>
    </source>
</evidence>
<keyword evidence="3" id="KW-0488">Methylation</keyword>
<dbReference type="InterPro" id="IPR051310">
    <property type="entry name" value="MCP_chemotaxis"/>
</dbReference>
<evidence type="ECO:0000256" key="10">
    <source>
        <dbReference type="ARBA" id="ARBA00029447"/>
    </source>
</evidence>
<dbReference type="Proteomes" id="UP000076852">
    <property type="component" value="Chromosome 2"/>
</dbReference>
<reference evidence="14 15" key="1">
    <citation type="journal article" date="2016" name="Gene">
        <title>PacBio SMRT assembly of a complex multi-replicon genome reveals chlorocatechol degradative operon in a region of genome plasticity.</title>
        <authorList>
            <person name="Ricker N."/>
            <person name="Shen S.Y."/>
            <person name="Goordial J."/>
            <person name="Jin S."/>
            <person name="Fulthorpe R.R."/>
        </authorList>
    </citation>
    <scope>NUCLEOTIDE SEQUENCE [LARGE SCALE GENOMIC DNA]</scope>
    <source>
        <strain evidence="14 15">OLGA172</strain>
    </source>
</reference>
<dbReference type="Gene3D" id="1.10.287.950">
    <property type="entry name" value="Methyl-accepting chemotaxis protein"/>
    <property type="match status" value="1"/>
</dbReference>
<evidence type="ECO:0008006" key="16">
    <source>
        <dbReference type="Google" id="ProtNLM"/>
    </source>
</evidence>
<evidence type="ECO:0000256" key="7">
    <source>
        <dbReference type="ARBA" id="ARBA00022989"/>
    </source>
</evidence>
<dbReference type="GO" id="GO:0007165">
    <property type="term" value="P:signal transduction"/>
    <property type="evidence" value="ECO:0007669"/>
    <property type="project" value="UniProtKB-KW"/>
</dbReference>
<dbReference type="SMART" id="SM00283">
    <property type="entry name" value="MA"/>
    <property type="match status" value="1"/>
</dbReference>
<dbReference type="Gene3D" id="1.20.120.30">
    <property type="entry name" value="Aspartate receptor, ligand-binding domain"/>
    <property type="match status" value="1"/>
</dbReference>
<dbReference type="SMART" id="SM00304">
    <property type="entry name" value="HAMP"/>
    <property type="match status" value="1"/>
</dbReference>
<keyword evidence="5" id="KW-0997">Cell inner membrane</keyword>
<proteinExistence type="inferred from homology"/>
<dbReference type="SUPFAM" id="SSF58104">
    <property type="entry name" value="Methyl-accepting chemotaxis protein (MCP) signaling domain"/>
    <property type="match status" value="1"/>
</dbReference>
<dbReference type="FunFam" id="1.10.287.950:FF:000001">
    <property type="entry name" value="Methyl-accepting chemotaxis sensory transducer"/>
    <property type="match status" value="1"/>
</dbReference>